<accession>A0A6S6U2C0</accession>
<feature type="domain" description="Concentrative nucleoside transporter C-terminal" evidence="9">
    <location>
        <begin position="205"/>
        <end position="292"/>
    </location>
</feature>
<dbReference type="Pfam" id="PF07662">
    <property type="entry name" value="Nucleos_tra2_C"/>
    <property type="match status" value="2"/>
</dbReference>
<feature type="transmembrane region" description="Helical" evidence="7">
    <location>
        <begin position="202"/>
        <end position="225"/>
    </location>
</feature>
<feature type="domain" description="Concentrative nucleoside transporter C-terminal" evidence="9">
    <location>
        <begin position="434"/>
        <end position="554"/>
    </location>
</feature>
<feature type="transmembrane region" description="Helical" evidence="7">
    <location>
        <begin position="90"/>
        <end position="113"/>
    </location>
</feature>
<evidence type="ECO:0000256" key="5">
    <source>
        <dbReference type="ARBA" id="ARBA00022989"/>
    </source>
</evidence>
<dbReference type="InterPro" id="IPR011657">
    <property type="entry name" value="CNT_C_dom"/>
</dbReference>
<feature type="transmembrane region" description="Helical" evidence="7">
    <location>
        <begin position="7"/>
        <end position="24"/>
    </location>
</feature>
<evidence type="ECO:0000259" key="9">
    <source>
        <dbReference type="Pfam" id="PF07662"/>
    </source>
</evidence>
<sequence length="557" mass="59780">MEHIFRGILGITVLIAVLYIFSANRKAIDWKLVGIALGMQILFGLAVLKVDFIRGIFNFIGKGFVNVLEFTKQGSTFVFGGLMDPSNIGFIFAFQILPTILFFSALSSILYYLGILQRIIYALAYVMTRVMRLSGAESLAAAANVFIGQTEAPLIIKPYLDKMTKSELLCLMVGGMATIAGGVLAAYIGFLGGDSIAEQEEFARHLLTASIMSAPAAILAAKILYPETEKVDTNLEVPKDKIGNNLLEAISNGTSDGLKLAVNVGAMLIVFIALVAMLNSICSSTLGEWVGWTSDGSFAFLGDTFLPSQDVLVQAIQVPLPPSEEMVKVVQESILVGSNGLDSIAFNIVEEAQSVPRFEVVYDTLSRNTMDVRWAVIGQETIAGANGIDSLVPVDGWVLYENSNTQVPLDTLSYASNEMNRMSLNMHTNQTTAGRFPAFNLEYILGVIMSPIAWVLGTPSDDILIVGQLLGKKTILNEFVAYADIPAVSDSISHKSKIIATYALCGFANFASIGIQIGGIGAIAPERRTTLSEFGIKALLGGTIACFLTATIAGMLI</sequence>
<comment type="subcellular location">
    <subcellularLocation>
        <location evidence="1">Cell membrane</location>
        <topology evidence="1">Multi-pass membrane protein</topology>
    </subcellularLocation>
</comment>
<dbReference type="PANTHER" id="PTHR10590:SF4">
    <property type="entry name" value="SOLUTE CARRIER FAMILY 28 MEMBER 3"/>
    <property type="match status" value="1"/>
</dbReference>
<dbReference type="Pfam" id="PF07670">
    <property type="entry name" value="Gate"/>
    <property type="match status" value="1"/>
</dbReference>
<dbReference type="AlphaFoldDB" id="A0A6S6U2C0"/>
<evidence type="ECO:0000256" key="7">
    <source>
        <dbReference type="SAM" id="Phobius"/>
    </source>
</evidence>
<feature type="transmembrane region" description="Helical" evidence="7">
    <location>
        <begin position="499"/>
        <end position="524"/>
    </location>
</feature>
<evidence type="ECO:0000259" key="10">
    <source>
        <dbReference type="Pfam" id="PF07670"/>
    </source>
</evidence>
<dbReference type="PANTHER" id="PTHR10590">
    <property type="entry name" value="SODIUM/NUCLEOSIDE COTRANSPORTER"/>
    <property type="match status" value="1"/>
</dbReference>
<evidence type="ECO:0000256" key="6">
    <source>
        <dbReference type="ARBA" id="ARBA00023136"/>
    </source>
</evidence>
<dbReference type="GO" id="GO:0015293">
    <property type="term" value="F:symporter activity"/>
    <property type="evidence" value="ECO:0007669"/>
    <property type="project" value="TreeGrafter"/>
</dbReference>
<feature type="transmembrane region" description="Helical" evidence="7">
    <location>
        <begin position="260"/>
        <end position="278"/>
    </location>
</feature>
<name>A0A6S6U2C0_9BACT</name>
<dbReference type="GO" id="GO:0005886">
    <property type="term" value="C:plasma membrane"/>
    <property type="evidence" value="ECO:0007669"/>
    <property type="project" value="UniProtKB-SubCell"/>
</dbReference>
<dbReference type="InterPro" id="IPR011642">
    <property type="entry name" value="Gate_dom"/>
</dbReference>
<keyword evidence="3" id="KW-1003">Cell membrane</keyword>
<organism evidence="11">
    <name type="scientific">uncultured Aureispira sp</name>
    <dbReference type="NCBI Taxonomy" id="1331704"/>
    <lineage>
        <taxon>Bacteria</taxon>
        <taxon>Pseudomonadati</taxon>
        <taxon>Bacteroidota</taxon>
        <taxon>Saprospiria</taxon>
        <taxon>Saprospirales</taxon>
        <taxon>Saprospiraceae</taxon>
        <taxon>Aureispira</taxon>
        <taxon>environmental samples</taxon>
    </lineage>
</organism>
<comment type="similarity">
    <text evidence="2">Belongs to the concentrative nucleoside transporter (CNT) (TC 2.A.41) family.</text>
</comment>
<protein>
    <submittedName>
        <fullName evidence="11">Nucleoside permease NupC</fullName>
    </submittedName>
</protein>
<dbReference type="EMBL" id="CACVAQ010000327">
    <property type="protein sequence ID" value="CAA6823360.1"/>
    <property type="molecule type" value="Genomic_DNA"/>
</dbReference>
<dbReference type="InterPro" id="IPR008276">
    <property type="entry name" value="C_nuclsd_transpt"/>
</dbReference>
<feature type="transmembrane region" description="Helical" evidence="7">
    <location>
        <begin position="536"/>
        <end position="556"/>
    </location>
</feature>
<dbReference type="Pfam" id="PF01773">
    <property type="entry name" value="Nucleos_tra2_N"/>
    <property type="match status" value="1"/>
</dbReference>
<feature type="domain" description="Nucleoside transporter/FeoB GTPase Gate" evidence="10">
    <location>
        <begin position="94"/>
        <end position="192"/>
    </location>
</feature>
<evidence type="ECO:0000259" key="8">
    <source>
        <dbReference type="Pfam" id="PF01773"/>
    </source>
</evidence>
<reference evidence="11" key="1">
    <citation type="submission" date="2020-01" db="EMBL/GenBank/DDBJ databases">
        <authorList>
            <person name="Meier V. D."/>
            <person name="Meier V D."/>
        </authorList>
    </citation>
    <scope>NUCLEOTIDE SEQUENCE</scope>
    <source>
        <strain evidence="11">HLG_WM_MAG_10</strain>
    </source>
</reference>
<feature type="transmembrane region" description="Helical" evidence="7">
    <location>
        <begin position="119"/>
        <end position="147"/>
    </location>
</feature>
<dbReference type="GO" id="GO:0005337">
    <property type="term" value="F:nucleoside transmembrane transporter activity"/>
    <property type="evidence" value="ECO:0007669"/>
    <property type="project" value="InterPro"/>
</dbReference>
<evidence type="ECO:0000256" key="3">
    <source>
        <dbReference type="ARBA" id="ARBA00022475"/>
    </source>
</evidence>
<dbReference type="InterPro" id="IPR002668">
    <property type="entry name" value="CNT_N_dom"/>
</dbReference>
<evidence type="ECO:0000313" key="11">
    <source>
        <dbReference type="EMBL" id="CAA6823360.1"/>
    </source>
</evidence>
<proteinExistence type="inferred from homology"/>
<keyword evidence="6 7" id="KW-0472">Membrane</keyword>
<evidence type="ECO:0000256" key="2">
    <source>
        <dbReference type="ARBA" id="ARBA00009033"/>
    </source>
</evidence>
<evidence type="ECO:0000256" key="1">
    <source>
        <dbReference type="ARBA" id="ARBA00004651"/>
    </source>
</evidence>
<feature type="domain" description="Concentrative nucleoside transporter N-terminal" evidence="8">
    <location>
        <begin position="9"/>
        <end position="82"/>
    </location>
</feature>
<feature type="transmembrane region" description="Helical" evidence="7">
    <location>
        <begin position="30"/>
        <end position="48"/>
    </location>
</feature>
<evidence type="ECO:0000256" key="4">
    <source>
        <dbReference type="ARBA" id="ARBA00022692"/>
    </source>
</evidence>
<keyword evidence="4 7" id="KW-0812">Transmembrane</keyword>
<keyword evidence="5 7" id="KW-1133">Transmembrane helix</keyword>
<feature type="transmembrane region" description="Helical" evidence="7">
    <location>
        <begin position="168"/>
        <end position="190"/>
    </location>
</feature>
<gene>
    <name evidence="11" type="ORF">HELGO_WM19079</name>
</gene>